<dbReference type="Pfam" id="PF01726">
    <property type="entry name" value="LexA_DNA_bind"/>
    <property type="match status" value="1"/>
</dbReference>
<dbReference type="Gene3D" id="1.10.10.10">
    <property type="entry name" value="Winged helix-like DNA-binding domain superfamily/Winged helix DNA-binding domain"/>
    <property type="match status" value="1"/>
</dbReference>
<dbReference type="Pfam" id="PF00717">
    <property type="entry name" value="Peptidase_S24"/>
    <property type="match status" value="1"/>
</dbReference>
<feature type="domain" description="LexA repressor DNA-binding" evidence="2">
    <location>
        <begin position="6"/>
        <end position="63"/>
    </location>
</feature>
<dbReference type="InterPro" id="IPR036286">
    <property type="entry name" value="LexA/Signal_pep-like_sf"/>
</dbReference>
<dbReference type="CDD" id="cd06529">
    <property type="entry name" value="S24_LexA-like"/>
    <property type="match status" value="1"/>
</dbReference>
<dbReference type="Proteomes" id="UP001267426">
    <property type="component" value="Unassembled WGS sequence"/>
</dbReference>
<accession>A0ABU3BQ98</accession>
<comment type="caution">
    <text evidence="3">The sequence shown here is derived from an EMBL/GenBank/DDBJ whole genome shotgun (WGS) entry which is preliminary data.</text>
</comment>
<dbReference type="InterPro" id="IPR036388">
    <property type="entry name" value="WH-like_DNA-bd_sf"/>
</dbReference>
<gene>
    <name evidence="3" type="ORF">RM540_06830</name>
</gene>
<organism evidence="3 4">
    <name type="scientific">Rubrivirga litoralis</name>
    <dbReference type="NCBI Taxonomy" id="3075598"/>
    <lineage>
        <taxon>Bacteria</taxon>
        <taxon>Pseudomonadati</taxon>
        <taxon>Rhodothermota</taxon>
        <taxon>Rhodothermia</taxon>
        <taxon>Rhodothermales</taxon>
        <taxon>Rubricoccaceae</taxon>
        <taxon>Rubrivirga</taxon>
    </lineage>
</organism>
<protein>
    <submittedName>
        <fullName evidence="3">S24 family peptidase</fullName>
    </submittedName>
</protein>
<feature type="domain" description="Peptidase S24/S26A/S26B/S26C" evidence="1">
    <location>
        <begin position="90"/>
        <end position="204"/>
    </location>
</feature>
<evidence type="ECO:0000313" key="3">
    <source>
        <dbReference type="EMBL" id="MDT0631463.1"/>
    </source>
</evidence>
<evidence type="ECO:0000259" key="1">
    <source>
        <dbReference type="Pfam" id="PF00717"/>
    </source>
</evidence>
<dbReference type="RefSeq" id="WP_311662806.1">
    <property type="nucleotide sequence ID" value="NZ_JAVRHT010000012.1"/>
</dbReference>
<dbReference type="SUPFAM" id="SSF46785">
    <property type="entry name" value="Winged helix' DNA-binding domain"/>
    <property type="match status" value="1"/>
</dbReference>
<sequence>MQALVLYPRQAELLNLIRKAIGRTGAAPNGRELAGRMGLANVSAVYAHLRKLEAAGFVRLTSGGRGVPLQIELTEEGERHGRARPWPRLGTIPAGPITDVSQQADEFVTTLPDLVPQMRPGDYLLDVEGYSMQGVGIVPGMTLVMRPEVTPTARDVCSVYVEGEGNTLKHVVCDGSYVRLVAANPEFAEQRVHARAVRVQGVAIASLAVQSFR</sequence>
<evidence type="ECO:0000313" key="4">
    <source>
        <dbReference type="Proteomes" id="UP001267426"/>
    </source>
</evidence>
<dbReference type="PANTHER" id="PTHR33516:SF2">
    <property type="entry name" value="LEXA REPRESSOR-RELATED"/>
    <property type="match status" value="1"/>
</dbReference>
<reference evidence="3 4" key="1">
    <citation type="submission" date="2023-09" db="EMBL/GenBank/DDBJ databases">
        <authorList>
            <person name="Rey-Velasco X."/>
        </authorList>
    </citation>
    <scope>NUCLEOTIDE SEQUENCE [LARGE SCALE GENOMIC DNA]</scope>
    <source>
        <strain evidence="3 4">F394</strain>
    </source>
</reference>
<dbReference type="EMBL" id="JAVRHT010000012">
    <property type="protein sequence ID" value="MDT0631463.1"/>
    <property type="molecule type" value="Genomic_DNA"/>
</dbReference>
<dbReference type="SUPFAM" id="SSF51306">
    <property type="entry name" value="LexA/Signal peptidase"/>
    <property type="match status" value="1"/>
</dbReference>
<keyword evidence="4" id="KW-1185">Reference proteome</keyword>
<dbReference type="InterPro" id="IPR015927">
    <property type="entry name" value="Peptidase_S24_S26A/B/C"/>
</dbReference>
<name>A0ABU3BQ98_9BACT</name>
<dbReference type="InterPro" id="IPR039418">
    <property type="entry name" value="LexA-like"/>
</dbReference>
<dbReference type="Gene3D" id="2.10.109.10">
    <property type="entry name" value="Umud Fragment, subunit A"/>
    <property type="match status" value="1"/>
</dbReference>
<evidence type="ECO:0000259" key="2">
    <source>
        <dbReference type="Pfam" id="PF01726"/>
    </source>
</evidence>
<dbReference type="PANTHER" id="PTHR33516">
    <property type="entry name" value="LEXA REPRESSOR"/>
    <property type="match status" value="1"/>
</dbReference>
<dbReference type="InterPro" id="IPR050077">
    <property type="entry name" value="LexA_repressor"/>
</dbReference>
<dbReference type="InterPro" id="IPR006199">
    <property type="entry name" value="LexA_DNA-bd_dom"/>
</dbReference>
<proteinExistence type="predicted"/>
<dbReference type="InterPro" id="IPR036390">
    <property type="entry name" value="WH_DNA-bd_sf"/>
</dbReference>